<dbReference type="Proteomes" id="UP000807469">
    <property type="component" value="Unassembled WGS sequence"/>
</dbReference>
<name>A0A9P5YX56_9AGAR</name>
<dbReference type="GO" id="GO:0016787">
    <property type="term" value="F:hydrolase activity"/>
    <property type="evidence" value="ECO:0007669"/>
    <property type="project" value="UniProtKB-KW"/>
</dbReference>
<accession>A0A9P5YX56</accession>
<sequence>MVFASILQISLGSSASSSSAVPFSPGFDIESVISLAVSLPSHSWEFGTASEALLELYDASHAVYGAHPFPVPTLLPKNTPSLAYAQEKIVIGDPPNGLSDGDGAVGDPASLGVSAVLLGKTDAKYAQAAAAEVEYLLSGAPRWWNGAISHRAMYAELWADFIYMAPPFMAYYGVATHNASILKAAADQCILYQKILVANTTVASPSPPTTHPITASGLWTHILGPINNDPGIWSTGNAWAAAGTMRVLATLIKAPSSLFNNHGPKAVETAAWRLKAAKDLVDVIRSILDGAIRSSADQGLLRNYLDDPTWFGEISGSSLLASVAYRLATLSSTASFPGRPLLSKADSQKYISFAEGVRKTLGSDGHITANGTATPAVNPLGWGDRNPFTAGSPEGQNFVVLLYAAWRDCVKANIKGCRA</sequence>
<organism evidence="2 3">
    <name type="scientific">Pholiota conissans</name>
    <dbReference type="NCBI Taxonomy" id="109636"/>
    <lineage>
        <taxon>Eukaryota</taxon>
        <taxon>Fungi</taxon>
        <taxon>Dikarya</taxon>
        <taxon>Basidiomycota</taxon>
        <taxon>Agaricomycotina</taxon>
        <taxon>Agaricomycetes</taxon>
        <taxon>Agaricomycetidae</taxon>
        <taxon>Agaricales</taxon>
        <taxon>Agaricineae</taxon>
        <taxon>Strophariaceae</taxon>
        <taxon>Pholiota</taxon>
    </lineage>
</organism>
<dbReference type="AlphaFoldDB" id="A0A9P5YX56"/>
<keyword evidence="1" id="KW-0378">Hydrolase</keyword>
<dbReference type="GO" id="GO:0005975">
    <property type="term" value="P:carbohydrate metabolic process"/>
    <property type="evidence" value="ECO:0007669"/>
    <property type="project" value="InterPro"/>
</dbReference>
<comment type="caution">
    <text evidence="2">The sequence shown here is derived from an EMBL/GenBank/DDBJ whole genome shotgun (WGS) entry which is preliminary data.</text>
</comment>
<keyword evidence="3" id="KW-1185">Reference proteome</keyword>
<evidence type="ECO:0000256" key="1">
    <source>
        <dbReference type="ARBA" id="ARBA00022801"/>
    </source>
</evidence>
<evidence type="ECO:0000313" key="3">
    <source>
        <dbReference type="Proteomes" id="UP000807469"/>
    </source>
</evidence>
<dbReference type="EMBL" id="MU155264">
    <property type="protein sequence ID" value="KAF9477342.1"/>
    <property type="molecule type" value="Genomic_DNA"/>
</dbReference>
<dbReference type="Gene3D" id="1.50.10.10">
    <property type="match status" value="1"/>
</dbReference>
<reference evidence="2" key="1">
    <citation type="submission" date="2020-11" db="EMBL/GenBank/DDBJ databases">
        <authorList>
            <consortium name="DOE Joint Genome Institute"/>
            <person name="Ahrendt S."/>
            <person name="Riley R."/>
            <person name="Andreopoulos W."/>
            <person name="Labutti K."/>
            <person name="Pangilinan J."/>
            <person name="Ruiz-Duenas F.J."/>
            <person name="Barrasa J.M."/>
            <person name="Sanchez-Garcia M."/>
            <person name="Camarero S."/>
            <person name="Miyauchi S."/>
            <person name="Serrano A."/>
            <person name="Linde D."/>
            <person name="Babiker R."/>
            <person name="Drula E."/>
            <person name="Ayuso-Fernandez I."/>
            <person name="Pacheco R."/>
            <person name="Padilla G."/>
            <person name="Ferreira P."/>
            <person name="Barriuso J."/>
            <person name="Kellner H."/>
            <person name="Castanera R."/>
            <person name="Alfaro M."/>
            <person name="Ramirez L."/>
            <person name="Pisabarro A.G."/>
            <person name="Kuo A."/>
            <person name="Tritt A."/>
            <person name="Lipzen A."/>
            <person name="He G."/>
            <person name="Yan M."/>
            <person name="Ng V."/>
            <person name="Cullen D."/>
            <person name="Martin F."/>
            <person name="Rosso M.-N."/>
            <person name="Henrissat B."/>
            <person name="Hibbett D."/>
            <person name="Martinez A.T."/>
            <person name="Grigoriev I.V."/>
        </authorList>
    </citation>
    <scope>NUCLEOTIDE SEQUENCE</scope>
    <source>
        <strain evidence="2">CIRM-BRFM 674</strain>
    </source>
</reference>
<protein>
    <recommendedName>
        <fullName evidence="4">Six-hairpin glycosidase</fullName>
    </recommendedName>
</protein>
<gene>
    <name evidence="2" type="ORF">BDN70DRAFT_810886</name>
</gene>
<proteinExistence type="predicted"/>
<dbReference type="PANTHER" id="PTHR41814:SF1">
    <property type="entry name" value="CELLULASE"/>
    <property type="match status" value="1"/>
</dbReference>
<evidence type="ECO:0000313" key="2">
    <source>
        <dbReference type="EMBL" id="KAF9477342.1"/>
    </source>
</evidence>
<dbReference type="PANTHER" id="PTHR41814">
    <property type="entry name" value="EXPRESSED PROTEIN"/>
    <property type="match status" value="1"/>
</dbReference>
<dbReference type="OrthoDB" id="4138492at2759"/>
<dbReference type="InterPro" id="IPR008928">
    <property type="entry name" value="6-hairpin_glycosidase_sf"/>
</dbReference>
<dbReference type="SUPFAM" id="SSF48208">
    <property type="entry name" value="Six-hairpin glycosidases"/>
    <property type="match status" value="1"/>
</dbReference>
<evidence type="ECO:0008006" key="4">
    <source>
        <dbReference type="Google" id="ProtNLM"/>
    </source>
</evidence>
<dbReference type="InterPro" id="IPR010905">
    <property type="entry name" value="Glyco_hydro_88"/>
</dbReference>
<dbReference type="Pfam" id="PF07470">
    <property type="entry name" value="Glyco_hydro_88"/>
    <property type="match status" value="1"/>
</dbReference>
<dbReference type="InterPro" id="IPR012341">
    <property type="entry name" value="6hp_glycosidase-like_sf"/>
</dbReference>